<accession>A0ABT2GJ90</accession>
<proteinExistence type="predicted"/>
<name>A0ABT2GJ90_9MICO</name>
<evidence type="ECO:0000313" key="2">
    <source>
        <dbReference type="Proteomes" id="UP001165580"/>
    </source>
</evidence>
<dbReference type="SUPFAM" id="SSF159888">
    <property type="entry name" value="YdhG-like"/>
    <property type="match status" value="1"/>
</dbReference>
<dbReference type="EMBL" id="JANTEZ010000010">
    <property type="protein sequence ID" value="MCS5716289.1"/>
    <property type="molecule type" value="Genomic_DNA"/>
</dbReference>
<keyword evidence="2" id="KW-1185">Reference proteome</keyword>
<sequence length="129" mass="13965">MSAVASVDEFVAALEPEQRAQVLELRRVILALPVELGEHIKWNSPSYVHGGVDRLTMNVRNREGALQLILHFGAGRPEVKGAPPVLTDATGLVRWLSDIRGVVTVPPGSAVRELEPALTSVLTSWLQIG</sequence>
<organism evidence="1 2">
    <name type="scientific">Herbiconiux gentiana</name>
    <dbReference type="NCBI Taxonomy" id="2970912"/>
    <lineage>
        <taxon>Bacteria</taxon>
        <taxon>Bacillati</taxon>
        <taxon>Actinomycetota</taxon>
        <taxon>Actinomycetes</taxon>
        <taxon>Micrococcales</taxon>
        <taxon>Microbacteriaceae</taxon>
        <taxon>Herbiconiux</taxon>
    </lineage>
</organism>
<dbReference type="Proteomes" id="UP001165580">
    <property type="component" value="Unassembled WGS sequence"/>
</dbReference>
<evidence type="ECO:0000313" key="1">
    <source>
        <dbReference type="EMBL" id="MCS5716289.1"/>
    </source>
</evidence>
<reference evidence="1" key="1">
    <citation type="submission" date="2022-08" db="EMBL/GenBank/DDBJ databases">
        <authorList>
            <person name="Deng Y."/>
            <person name="Han X.-F."/>
            <person name="Zhang Y.-Q."/>
        </authorList>
    </citation>
    <scope>NUCLEOTIDE SEQUENCE</scope>
    <source>
        <strain evidence="1">CPCC 205716</strain>
    </source>
</reference>
<dbReference type="Gene3D" id="3.90.1150.200">
    <property type="match status" value="1"/>
</dbReference>
<protein>
    <submittedName>
        <fullName evidence="1">DUF1801 domain-containing protein</fullName>
    </submittedName>
</protein>
<gene>
    <name evidence="1" type="ORF">NVV95_17215</name>
</gene>
<dbReference type="RefSeq" id="WP_259487787.1">
    <property type="nucleotide sequence ID" value="NZ_JANTEZ010000010.1"/>
</dbReference>
<comment type="caution">
    <text evidence="1">The sequence shown here is derived from an EMBL/GenBank/DDBJ whole genome shotgun (WGS) entry which is preliminary data.</text>
</comment>